<evidence type="ECO:0000313" key="5">
    <source>
        <dbReference type="RefSeq" id="XP_022747240.1"/>
    </source>
</evidence>
<evidence type="ECO:0000256" key="1">
    <source>
        <dbReference type="ARBA" id="ARBA00023054"/>
    </source>
</evidence>
<keyword evidence="4" id="KW-1185">Reference proteome</keyword>
<dbReference type="InterPro" id="IPR040265">
    <property type="entry name" value="CHUP1/IPGA1-like"/>
</dbReference>
<gene>
    <name evidence="5" type="primary">LOC111296988</name>
</gene>
<dbReference type="GO" id="GO:0055028">
    <property type="term" value="C:cortical microtubule"/>
    <property type="evidence" value="ECO:0007669"/>
    <property type="project" value="TreeGrafter"/>
</dbReference>
<dbReference type="AlphaFoldDB" id="A0A6P5Z3T3"/>
<evidence type="ECO:0000256" key="2">
    <source>
        <dbReference type="SAM" id="Coils"/>
    </source>
</evidence>
<sequence length="435" mass="49925">MESSSSKAEVIKPTLLKAGISLAISVTGFICARIIAKRRVNPAASSVETQVSPLETDSQEDSRGDGSGNSTSSTCGEDEEKINSSEIQERTAYEEEIVGLRMRIEELQKREWELERQFHRFCDLKEQESVLMELRNMLLLETFYVELLDREISSLEAENIRAKNIVMEYLRAVEQVEHWKTQNGLLQRKVKRVLRKTKGQAKIIREKDLKIGAKDAEIKRNGKVLEGRSNVVKKLEDEVMELKSLTEQLQEQKNELSNKLELLENSHSSISKTEEEGITIEVYNQLANEYEQVQKGRAAELKDLIYLRWCNACLRYELKRYQLLQEYNQENKDNLEQEFEGIGEMVGFRIEQQLDGPALVEEGKPCFVATTSGQVCSKRQKLLKKFKKWVEGSEKMKPKLDAKEKQESKCFGRHSVSDEVQGEHLVHARKSCSSA</sequence>
<dbReference type="GO" id="GO:0072699">
    <property type="term" value="P:protein localization to cortical microtubule cytoskeleton"/>
    <property type="evidence" value="ECO:0007669"/>
    <property type="project" value="TreeGrafter"/>
</dbReference>
<proteinExistence type="predicted"/>
<evidence type="ECO:0000313" key="4">
    <source>
        <dbReference type="Proteomes" id="UP000515121"/>
    </source>
</evidence>
<dbReference type="KEGG" id="dzi:111296988"/>
<feature type="coiled-coil region" evidence="2">
    <location>
        <begin position="232"/>
        <end position="273"/>
    </location>
</feature>
<protein>
    <submittedName>
        <fullName evidence="5">Protein CHUP1, chloroplastic</fullName>
    </submittedName>
</protein>
<evidence type="ECO:0000256" key="3">
    <source>
        <dbReference type="SAM" id="MobiDB-lite"/>
    </source>
</evidence>
<dbReference type="PANTHER" id="PTHR31342">
    <property type="entry name" value="PROTEIN CHUP1, CHLOROPLASTIC"/>
    <property type="match status" value="1"/>
</dbReference>
<dbReference type="GeneID" id="111296988"/>
<dbReference type="PANTHER" id="PTHR31342:SF10">
    <property type="entry name" value="CHUP1-LIKE PROTEIN"/>
    <property type="match status" value="1"/>
</dbReference>
<feature type="compositionally biased region" description="Polar residues" evidence="3">
    <location>
        <begin position="45"/>
        <end position="56"/>
    </location>
</feature>
<reference evidence="5" key="1">
    <citation type="submission" date="2025-08" db="UniProtKB">
        <authorList>
            <consortium name="RefSeq"/>
        </authorList>
    </citation>
    <scope>IDENTIFICATION</scope>
    <source>
        <tissue evidence="5">Fruit stalk</tissue>
    </source>
</reference>
<name>A0A6P5Z3T3_DURZI</name>
<accession>A0A6P5Z3T3</accession>
<keyword evidence="1 2" id="KW-0175">Coiled coil</keyword>
<dbReference type="Proteomes" id="UP000515121">
    <property type="component" value="Unplaced"/>
</dbReference>
<dbReference type="OrthoDB" id="687739at2759"/>
<feature type="coiled-coil region" evidence="2">
    <location>
        <begin position="90"/>
        <end position="117"/>
    </location>
</feature>
<feature type="region of interest" description="Disordered" evidence="3">
    <location>
        <begin position="45"/>
        <end position="88"/>
    </location>
</feature>
<organism evidence="4 5">
    <name type="scientific">Durio zibethinus</name>
    <name type="common">Durian</name>
    <dbReference type="NCBI Taxonomy" id="66656"/>
    <lineage>
        <taxon>Eukaryota</taxon>
        <taxon>Viridiplantae</taxon>
        <taxon>Streptophyta</taxon>
        <taxon>Embryophyta</taxon>
        <taxon>Tracheophyta</taxon>
        <taxon>Spermatophyta</taxon>
        <taxon>Magnoliopsida</taxon>
        <taxon>eudicotyledons</taxon>
        <taxon>Gunneridae</taxon>
        <taxon>Pentapetalae</taxon>
        <taxon>rosids</taxon>
        <taxon>malvids</taxon>
        <taxon>Malvales</taxon>
        <taxon>Malvaceae</taxon>
        <taxon>Helicteroideae</taxon>
        <taxon>Durio</taxon>
    </lineage>
</organism>
<dbReference type="RefSeq" id="XP_022747240.1">
    <property type="nucleotide sequence ID" value="XM_022891505.1"/>
</dbReference>